<keyword evidence="3" id="KW-1185">Reference proteome</keyword>
<dbReference type="InterPro" id="IPR052658">
    <property type="entry name" value="TPR-containing"/>
</dbReference>
<dbReference type="Proteomes" id="UP000247498">
    <property type="component" value="Unassembled WGS sequence"/>
</dbReference>
<evidence type="ECO:0000313" key="2">
    <source>
        <dbReference type="EMBL" id="GBF88735.1"/>
    </source>
</evidence>
<feature type="compositionally biased region" description="Gly residues" evidence="1">
    <location>
        <begin position="257"/>
        <end position="271"/>
    </location>
</feature>
<reference evidence="2 3" key="1">
    <citation type="journal article" date="2018" name="Sci. Rep.">
        <title>Raphidocelis subcapitata (=Pseudokirchneriella subcapitata) provides an insight into genome evolution and environmental adaptations in the Sphaeropleales.</title>
        <authorList>
            <person name="Suzuki S."/>
            <person name="Yamaguchi H."/>
            <person name="Nakajima N."/>
            <person name="Kawachi M."/>
        </authorList>
    </citation>
    <scope>NUCLEOTIDE SEQUENCE [LARGE SCALE GENOMIC DNA]</scope>
    <source>
        <strain evidence="2 3">NIES-35</strain>
    </source>
</reference>
<evidence type="ECO:0000256" key="1">
    <source>
        <dbReference type="SAM" id="MobiDB-lite"/>
    </source>
</evidence>
<name>A0A2V0NV86_9CHLO</name>
<dbReference type="SUPFAM" id="SSF48452">
    <property type="entry name" value="TPR-like"/>
    <property type="match status" value="1"/>
</dbReference>
<dbReference type="InParanoid" id="A0A2V0NV86"/>
<feature type="compositionally biased region" description="Gly residues" evidence="1">
    <location>
        <begin position="216"/>
        <end position="241"/>
    </location>
</feature>
<feature type="compositionally biased region" description="Low complexity" evidence="1">
    <location>
        <begin position="61"/>
        <end position="72"/>
    </location>
</feature>
<evidence type="ECO:0000313" key="3">
    <source>
        <dbReference type="Proteomes" id="UP000247498"/>
    </source>
</evidence>
<dbReference type="InterPro" id="IPR011990">
    <property type="entry name" value="TPR-like_helical_dom_sf"/>
</dbReference>
<dbReference type="EMBL" id="BDRX01000006">
    <property type="protein sequence ID" value="GBF88735.1"/>
    <property type="molecule type" value="Genomic_DNA"/>
</dbReference>
<organism evidence="2 3">
    <name type="scientific">Raphidocelis subcapitata</name>
    <dbReference type="NCBI Taxonomy" id="307507"/>
    <lineage>
        <taxon>Eukaryota</taxon>
        <taxon>Viridiplantae</taxon>
        <taxon>Chlorophyta</taxon>
        <taxon>core chlorophytes</taxon>
        <taxon>Chlorophyceae</taxon>
        <taxon>CS clade</taxon>
        <taxon>Sphaeropleales</taxon>
        <taxon>Selenastraceae</taxon>
        <taxon>Raphidocelis</taxon>
    </lineage>
</organism>
<dbReference type="AlphaFoldDB" id="A0A2V0NV86"/>
<feature type="compositionally biased region" description="Gly residues" evidence="1">
    <location>
        <begin position="49"/>
        <end position="60"/>
    </location>
</feature>
<dbReference type="OrthoDB" id="2423701at2759"/>
<dbReference type="STRING" id="307507.A0A2V0NV86"/>
<feature type="compositionally biased region" description="Low complexity" evidence="1">
    <location>
        <begin position="38"/>
        <end position="48"/>
    </location>
</feature>
<protein>
    <submittedName>
        <fullName evidence="2">Uncharacterized protein</fullName>
    </submittedName>
</protein>
<sequence length="271" mass="25957">MAFTVSSQRQAGIKRTLAAFAGDSDDEEAGAGAGGAAASGAAAPAGAGAAAGRGYGGPGPASGAAAPPALAGRGSAGDYRRAGIEAAQAGDLPKALHAFGQALLHAEGEDAPLHEMRAQVLLALGRDFEAVQAAERACQLDPSFAAAWLTRARANRNLGEPQIAVECLGRLAELEPGHEALRAELPEARMLASRCAAAGGVRMHVLGGDGGGGGGGGGNEAAGAGSGEGGGGGDLGGGDGPMDGVDMTARTWAPNSAGGGGGAEDVMGEGG</sequence>
<accession>A0A2V0NV86</accession>
<proteinExistence type="predicted"/>
<feature type="region of interest" description="Disordered" evidence="1">
    <location>
        <begin position="216"/>
        <end position="271"/>
    </location>
</feature>
<gene>
    <name evidence="2" type="ORF">Rsub_01636</name>
</gene>
<dbReference type="SMART" id="SM00028">
    <property type="entry name" value="TPR"/>
    <property type="match status" value="3"/>
</dbReference>
<comment type="caution">
    <text evidence="2">The sequence shown here is derived from an EMBL/GenBank/DDBJ whole genome shotgun (WGS) entry which is preliminary data.</text>
</comment>
<dbReference type="InterPro" id="IPR019734">
    <property type="entry name" value="TPR_rpt"/>
</dbReference>
<feature type="region of interest" description="Disordered" evidence="1">
    <location>
        <begin position="21"/>
        <end position="72"/>
    </location>
</feature>
<dbReference type="PANTHER" id="PTHR15544">
    <property type="entry name" value="OSMOSIS RESPONSIVE FACTOR"/>
    <property type="match status" value="1"/>
</dbReference>
<dbReference type="PANTHER" id="PTHR15544:SF0">
    <property type="entry name" value="TETRATRICOPEPTIDE REPEAT PROTEIN 33"/>
    <property type="match status" value="1"/>
</dbReference>
<dbReference type="Gene3D" id="1.25.40.10">
    <property type="entry name" value="Tetratricopeptide repeat domain"/>
    <property type="match status" value="1"/>
</dbReference>